<name>A0ABU5U615_9CYAN</name>
<gene>
    <name evidence="1" type="ORF">VB854_25695</name>
</gene>
<protein>
    <recommendedName>
        <fullName evidence="3">MbtH domain protein</fullName>
    </recommendedName>
</protein>
<dbReference type="Proteomes" id="UP001301728">
    <property type="component" value="Unassembled WGS sequence"/>
</dbReference>
<evidence type="ECO:0000313" key="2">
    <source>
        <dbReference type="Proteomes" id="UP001301728"/>
    </source>
</evidence>
<sequence length="117" mass="13347">MDDLVKRLLNKQPINFESRSHSMQEIKQRLIDMKFVFITFTQTNGGTELGINVDSDLTDISNADFDKQEGIIRVSGTCKLNYQKVRCIAEINLSTKQGTGYLETLYEDDHSILQTVN</sequence>
<comment type="caution">
    <text evidence="1">The sequence shown here is derived from an EMBL/GenBank/DDBJ whole genome shotgun (WGS) entry which is preliminary data.</text>
</comment>
<dbReference type="InterPro" id="IPR036552">
    <property type="entry name" value="CBF_bsu_sf"/>
</dbReference>
<evidence type="ECO:0000313" key="1">
    <source>
        <dbReference type="EMBL" id="MEA5522336.1"/>
    </source>
</evidence>
<proteinExistence type="predicted"/>
<evidence type="ECO:0008006" key="3">
    <source>
        <dbReference type="Google" id="ProtNLM"/>
    </source>
</evidence>
<dbReference type="EMBL" id="JAYGHT010000165">
    <property type="protein sequence ID" value="MEA5522336.1"/>
    <property type="molecule type" value="Genomic_DNA"/>
</dbReference>
<organism evidence="1 2">
    <name type="scientific">Limnoraphis robusta CCNP1315</name>
    <dbReference type="NCBI Taxonomy" id="3110306"/>
    <lineage>
        <taxon>Bacteria</taxon>
        <taxon>Bacillati</taxon>
        <taxon>Cyanobacteriota</taxon>
        <taxon>Cyanophyceae</taxon>
        <taxon>Oscillatoriophycideae</taxon>
        <taxon>Oscillatoriales</taxon>
        <taxon>Sirenicapillariaceae</taxon>
        <taxon>Limnoraphis</taxon>
    </lineage>
</organism>
<keyword evidence="2" id="KW-1185">Reference proteome</keyword>
<accession>A0ABU5U615</accession>
<reference evidence="1 2" key="1">
    <citation type="submission" date="2023-12" db="EMBL/GenBank/DDBJ databases">
        <title>Baltic Sea Cyanobacteria.</title>
        <authorList>
            <person name="Delbaje E."/>
            <person name="Fewer D.P."/>
            <person name="Shishido T.K."/>
        </authorList>
    </citation>
    <scope>NUCLEOTIDE SEQUENCE [LARGE SCALE GENOMIC DNA]</scope>
    <source>
        <strain evidence="1 2">CCNP 1315</strain>
    </source>
</reference>
<dbReference type="RefSeq" id="WP_323307006.1">
    <property type="nucleotide sequence ID" value="NZ_JAYGHT010000165.1"/>
</dbReference>
<dbReference type="Gene3D" id="2.40.250.10">
    <property type="entry name" value="Core binding factor, beta subunit"/>
    <property type="match status" value="1"/>
</dbReference>